<dbReference type="Gene3D" id="3.30.420.40">
    <property type="match status" value="1"/>
</dbReference>
<dbReference type="InterPro" id="IPR003836">
    <property type="entry name" value="Glucokinase"/>
</dbReference>
<comment type="catalytic activity">
    <reaction evidence="3">
        <text>D-glucose + ATP = D-glucose 6-phosphate + ADP + H(+)</text>
        <dbReference type="Rhea" id="RHEA:17825"/>
        <dbReference type="ChEBI" id="CHEBI:4167"/>
        <dbReference type="ChEBI" id="CHEBI:15378"/>
        <dbReference type="ChEBI" id="CHEBI:30616"/>
        <dbReference type="ChEBI" id="CHEBI:61548"/>
        <dbReference type="ChEBI" id="CHEBI:456216"/>
        <dbReference type="EC" id="2.7.1.2"/>
    </reaction>
</comment>
<dbReference type="GO" id="GO:0005829">
    <property type="term" value="C:cytosol"/>
    <property type="evidence" value="ECO:0007669"/>
    <property type="project" value="TreeGrafter"/>
</dbReference>
<keyword evidence="3" id="KW-0067">ATP-binding</keyword>
<evidence type="ECO:0000256" key="1">
    <source>
        <dbReference type="ARBA" id="ARBA00022679"/>
    </source>
</evidence>
<dbReference type="OrthoDB" id="9800595at2"/>
<keyword evidence="6" id="KW-1185">Reference proteome</keyword>
<dbReference type="GO" id="GO:0004340">
    <property type="term" value="F:glucokinase activity"/>
    <property type="evidence" value="ECO:0007669"/>
    <property type="project" value="UniProtKB-UniRule"/>
</dbReference>
<keyword evidence="1 3" id="KW-0808">Transferase</keyword>
<dbReference type="PANTHER" id="PTHR47690:SF1">
    <property type="entry name" value="GLUCOKINASE"/>
    <property type="match status" value="1"/>
</dbReference>
<evidence type="ECO:0000256" key="4">
    <source>
        <dbReference type="RuleBase" id="RU004046"/>
    </source>
</evidence>
<dbReference type="RefSeq" id="WP_064440733.1">
    <property type="nucleotide sequence ID" value="NZ_BDDI01000009.1"/>
</dbReference>
<dbReference type="Gene3D" id="3.40.367.20">
    <property type="match status" value="1"/>
</dbReference>
<comment type="subcellular location">
    <subcellularLocation>
        <location evidence="3">Cytoplasm</location>
    </subcellularLocation>
</comment>
<dbReference type="CDD" id="cd24008">
    <property type="entry name" value="ASKHA_NBD_GLK"/>
    <property type="match status" value="1"/>
</dbReference>
<dbReference type="GO" id="GO:0005536">
    <property type="term" value="F:D-glucose binding"/>
    <property type="evidence" value="ECO:0007669"/>
    <property type="project" value="InterPro"/>
</dbReference>
<keyword evidence="3" id="KW-0963">Cytoplasm</keyword>
<evidence type="ECO:0000256" key="2">
    <source>
        <dbReference type="ARBA" id="ARBA00022777"/>
    </source>
</evidence>
<keyword evidence="2 3" id="KW-0418">Kinase</keyword>
<evidence type="ECO:0000256" key="3">
    <source>
        <dbReference type="HAMAP-Rule" id="MF_00524"/>
    </source>
</evidence>
<comment type="similarity">
    <text evidence="3 4">Belongs to the bacterial glucokinase family.</text>
</comment>
<protein>
    <recommendedName>
        <fullName evidence="3">Glucokinase</fullName>
        <ecNumber evidence="3">2.7.1.2</ecNumber>
    </recommendedName>
    <alternativeName>
        <fullName evidence="3">Glucose kinase</fullName>
    </alternativeName>
</protein>
<dbReference type="GO" id="GO:0005524">
    <property type="term" value="F:ATP binding"/>
    <property type="evidence" value="ECO:0007669"/>
    <property type="project" value="UniProtKB-UniRule"/>
</dbReference>
<dbReference type="GO" id="GO:0006096">
    <property type="term" value="P:glycolytic process"/>
    <property type="evidence" value="ECO:0007669"/>
    <property type="project" value="UniProtKB-UniRule"/>
</dbReference>
<gene>
    <name evidence="3" type="primary">glk</name>
    <name evidence="5" type="ORF">FHU29_000179</name>
</gene>
<name>A0A839RGL2_9ACTN</name>
<dbReference type="SUPFAM" id="SSF53067">
    <property type="entry name" value="Actin-like ATPase domain"/>
    <property type="match status" value="1"/>
</dbReference>
<dbReference type="PANTHER" id="PTHR47690">
    <property type="entry name" value="GLUCOKINASE"/>
    <property type="match status" value="1"/>
</dbReference>
<dbReference type="HAMAP" id="MF_00524">
    <property type="entry name" value="Glucokinase"/>
    <property type="match status" value="1"/>
</dbReference>
<dbReference type="AlphaFoldDB" id="A0A839RGL2"/>
<feature type="binding site" evidence="3">
    <location>
        <begin position="14"/>
        <end position="19"/>
    </location>
    <ligand>
        <name>ATP</name>
        <dbReference type="ChEBI" id="CHEBI:30616"/>
    </ligand>
</feature>
<dbReference type="NCBIfam" id="TIGR00749">
    <property type="entry name" value="glk"/>
    <property type="match status" value="1"/>
</dbReference>
<dbReference type="Proteomes" id="UP000567922">
    <property type="component" value="Unassembled WGS sequence"/>
</dbReference>
<evidence type="ECO:0000313" key="6">
    <source>
        <dbReference type="Proteomes" id="UP000567922"/>
    </source>
</evidence>
<reference evidence="5 6" key="1">
    <citation type="submission" date="2020-08" db="EMBL/GenBank/DDBJ databases">
        <title>Sequencing the genomes of 1000 actinobacteria strains.</title>
        <authorList>
            <person name="Klenk H.-P."/>
        </authorList>
    </citation>
    <scope>NUCLEOTIDE SEQUENCE [LARGE SCALE GENOMIC DNA]</scope>
    <source>
        <strain evidence="5 6">DSM 45258</strain>
    </source>
</reference>
<proteinExistence type="inferred from homology"/>
<comment type="caution">
    <text evidence="5">The sequence shown here is derived from an EMBL/GenBank/DDBJ whole genome shotgun (WGS) entry which is preliminary data.</text>
</comment>
<keyword evidence="3" id="KW-0547">Nucleotide-binding</keyword>
<accession>A0A839RGL2</accession>
<dbReference type="Pfam" id="PF02685">
    <property type="entry name" value="Glucokinase"/>
    <property type="match status" value="1"/>
</dbReference>
<dbReference type="EMBL" id="JACHWS010000001">
    <property type="protein sequence ID" value="MBB3035745.1"/>
    <property type="molecule type" value="Genomic_DNA"/>
</dbReference>
<sequence length="339" mass="35164">MTSIPSIESPWLVADIGGTNARFGVVTEPGGRPHQVKSLVGADYPDLASAIEAYMATTSGVGRPTVGGVAVAGPVSGDRFRLTNASWDFSVNATKQALSFGHLGLVNDFSALALAVPYLDHNAVVPLGGGERNTNLPVAVIGPGTGLGVSGIVPHQGMWIPLATEGGHVTLPVETDLEAQIAALLRRRFGRVSAETVLCGVGLTRLYHCIAAIRGAESVIISPADVCTRGRSGADPICVETLQVFCAMLGNFAGNVALTMGARGGVLIGGGILPRMRDVLQNSEFRARFENKAPMTGYVSAISTELIIADSPALLGAAQWITQWLAQELTPTTSEGALV</sequence>
<organism evidence="5 6">
    <name type="scientific">Hoyosella altamirensis</name>
    <dbReference type="NCBI Taxonomy" id="616997"/>
    <lineage>
        <taxon>Bacteria</taxon>
        <taxon>Bacillati</taxon>
        <taxon>Actinomycetota</taxon>
        <taxon>Actinomycetes</taxon>
        <taxon>Mycobacteriales</taxon>
        <taxon>Hoyosellaceae</taxon>
        <taxon>Hoyosella</taxon>
    </lineage>
</organism>
<evidence type="ECO:0000313" key="5">
    <source>
        <dbReference type="EMBL" id="MBB3035745.1"/>
    </source>
</evidence>
<dbReference type="InterPro" id="IPR043129">
    <property type="entry name" value="ATPase_NBD"/>
</dbReference>
<keyword evidence="3" id="KW-0324">Glycolysis</keyword>
<dbReference type="EC" id="2.7.1.2" evidence="3"/>
<dbReference type="InterPro" id="IPR050201">
    <property type="entry name" value="Bacterial_glucokinase"/>
</dbReference>